<feature type="compositionally biased region" description="Basic and acidic residues" evidence="1">
    <location>
        <begin position="1"/>
        <end position="12"/>
    </location>
</feature>
<dbReference type="EMBL" id="KZ150049">
    <property type="protein sequence ID" value="PZC74436.1"/>
    <property type="molecule type" value="Genomic_DNA"/>
</dbReference>
<evidence type="ECO:0000256" key="1">
    <source>
        <dbReference type="SAM" id="MobiDB-lite"/>
    </source>
</evidence>
<protein>
    <submittedName>
        <fullName evidence="2">Uncharacterized protein</fullName>
    </submittedName>
</protein>
<reference evidence="2 3" key="1">
    <citation type="journal article" date="2017" name="BMC Biol.">
        <title>Genomic innovations, transcriptional plasticity and gene loss underlying the evolution and divergence of two highly polyphagous and invasive Helicoverpa pest species.</title>
        <authorList>
            <person name="Pearce S.L."/>
            <person name="Clarke D.F."/>
            <person name="East P.D."/>
            <person name="Elfekih S."/>
            <person name="Gordon K.H."/>
            <person name="Jermiin L.S."/>
            <person name="McGaughran A."/>
            <person name="Oakeshott J.G."/>
            <person name="Papanikolaou A."/>
            <person name="Perera O.P."/>
            <person name="Rane R.V."/>
            <person name="Richards S."/>
            <person name="Tay W.T."/>
            <person name="Walsh T.K."/>
            <person name="Anderson A."/>
            <person name="Anderson C.J."/>
            <person name="Asgari S."/>
            <person name="Board P.G."/>
            <person name="Bretschneider A."/>
            <person name="Campbell P.M."/>
            <person name="Chertemps T."/>
            <person name="Christeller J.T."/>
            <person name="Coppin C.W."/>
            <person name="Downes S.J."/>
            <person name="Duan G."/>
            <person name="Farnsworth C.A."/>
            <person name="Good R.T."/>
            <person name="Han L.B."/>
            <person name="Han Y.C."/>
            <person name="Hatje K."/>
            <person name="Horne I."/>
            <person name="Huang Y.P."/>
            <person name="Hughes D.S."/>
            <person name="Jacquin-Joly E."/>
            <person name="James W."/>
            <person name="Jhangiani S."/>
            <person name="Kollmar M."/>
            <person name="Kuwar S.S."/>
            <person name="Li S."/>
            <person name="Liu N.Y."/>
            <person name="Maibeche M.T."/>
            <person name="Miller J.R."/>
            <person name="Montagne N."/>
            <person name="Perry T."/>
            <person name="Qu J."/>
            <person name="Song S.V."/>
            <person name="Sutton G.G."/>
            <person name="Vogel H."/>
            <person name="Walenz B.P."/>
            <person name="Xu W."/>
            <person name="Zhang H.J."/>
            <person name="Zou Z."/>
            <person name="Batterham P."/>
            <person name="Edwards O.R."/>
            <person name="Feyereisen R."/>
            <person name="Gibbs R.A."/>
            <person name="Heckel D.G."/>
            <person name="McGrath A."/>
            <person name="Robin C."/>
            <person name="Scherer S.E."/>
            <person name="Worley K.C."/>
            <person name="Wu Y.D."/>
        </authorList>
    </citation>
    <scope>NUCLEOTIDE SEQUENCE [LARGE SCALE GENOMIC DNA]</scope>
    <source>
        <strain evidence="2">Harm_GR_Male_#8</strain>
        <tissue evidence="2">Whole organism</tissue>
    </source>
</reference>
<gene>
    <name evidence="2" type="primary">HaOG207839</name>
    <name evidence="2" type="ORF">B5X24_HaOG207839</name>
</gene>
<dbReference type="AlphaFoldDB" id="A0A2W1BNJ2"/>
<dbReference type="Proteomes" id="UP000249218">
    <property type="component" value="Unassembled WGS sequence"/>
</dbReference>
<keyword evidence="3" id="KW-1185">Reference proteome</keyword>
<sequence length="78" mass="8746">MLKHPFQDKSTKESACGEFGSAAETGRQPGRVPRARAGGDGTFALMTHIRARRRTARRALCRISFYILRLNGNGHYLR</sequence>
<evidence type="ECO:0000313" key="3">
    <source>
        <dbReference type="Proteomes" id="UP000249218"/>
    </source>
</evidence>
<organism evidence="2 3">
    <name type="scientific">Helicoverpa armigera</name>
    <name type="common">Cotton bollworm</name>
    <name type="synonym">Heliothis armigera</name>
    <dbReference type="NCBI Taxonomy" id="29058"/>
    <lineage>
        <taxon>Eukaryota</taxon>
        <taxon>Metazoa</taxon>
        <taxon>Ecdysozoa</taxon>
        <taxon>Arthropoda</taxon>
        <taxon>Hexapoda</taxon>
        <taxon>Insecta</taxon>
        <taxon>Pterygota</taxon>
        <taxon>Neoptera</taxon>
        <taxon>Endopterygota</taxon>
        <taxon>Lepidoptera</taxon>
        <taxon>Glossata</taxon>
        <taxon>Ditrysia</taxon>
        <taxon>Noctuoidea</taxon>
        <taxon>Noctuidae</taxon>
        <taxon>Heliothinae</taxon>
        <taxon>Helicoverpa</taxon>
    </lineage>
</organism>
<proteinExistence type="predicted"/>
<accession>A0A2W1BNJ2</accession>
<evidence type="ECO:0000313" key="2">
    <source>
        <dbReference type="EMBL" id="PZC74436.1"/>
    </source>
</evidence>
<feature type="region of interest" description="Disordered" evidence="1">
    <location>
        <begin position="1"/>
        <end position="39"/>
    </location>
</feature>
<name>A0A2W1BNJ2_HELAM</name>